<reference evidence="1 2" key="1">
    <citation type="submission" date="2017-11" db="EMBL/GenBank/DDBJ databases">
        <title>Genome sequence of Pantoea cypripedii NE1.</title>
        <authorList>
            <person name="Nascimento F.X."/>
        </authorList>
    </citation>
    <scope>NUCLEOTIDE SEQUENCE [LARGE SCALE GENOMIC DNA]</scope>
    <source>
        <strain evidence="1 2">NE1</strain>
    </source>
</reference>
<dbReference type="Proteomes" id="UP000502005">
    <property type="component" value="Chromosome"/>
</dbReference>
<sequence>MHLMDFINTANIELCINHCCVLNLPDRNLYQLVKNKICLNGRETEEITGRFLFRVGFLLILMVFL</sequence>
<evidence type="ECO:0000313" key="1">
    <source>
        <dbReference type="EMBL" id="QGY28353.1"/>
    </source>
</evidence>
<protein>
    <submittedName>
        <fullName evidence="1">Uncharacterized protein</fullName>
    </submittedName>
</protein>
<proteinExistence type="predicted"/>
<dbReference type="EMBL" id="CP024768">
    <property type="protein sequence ID" value="QGY28353.1"/>
    <property type="molecule type" value="Genomic_DNA"/>
</dbReference>
<name>A0A6B9G048_PANCY</name>
<gene>
    <name evidence="1" type="ORF">CUN67_05125</name>
</gene>
<dbReference type="AlphaFoldDB" id="A0A6B9G048"/>
<organism evidence="1 2">
    <name type="scientific">Pantoea cypripedii</name>
    <name type="common">Pectobacterium cypripedii</name>
    <name type="synonym">Erwinia cypripedii</name>
    <dbReference type="NCBI Taxonomy" id="55209"/>
    <lineage>
        <taxon>Bacteria</taxon>
        <taxon>Pseudomonadati</taxon>
        <taxon>Pseudomonadota</taxon>
        <taxon>Gammaproteobacteria</taxon>
        <taxon>Enterobacterales</taxon>
        <taxon>Erwiniaceae</taxon>
        <taxon>Pantoea</taxon>
    </lineage>
</organism>
<evidence type="ECO:0000313" key="2">
    <source>
        <dbReference type="Proteomes" id="UP000502005"/>
    </source>
</evidence>
<accession>A0A6B9G048</accession>